<comment type="cofactor">
    <cofactor evidence="1">
        <name>Ca(2+)</name>
        <dbReference type="ChEBI" id="CHEBI:29108"/>
    </cofactor>
</comment>
<protein>
    <recommendedName>
        <fullName evidence="3">phospholipase A2</fullName>
        <ecNumber evidence="3">3.1.1.4</ecNumber>
    </recommendedName>
    <alternativeName>
        <fullName evidence="7">Phosphatidylcholine 2-acylhydrolase</fullName>
    </alternativeName>
</protein>
<evidence type="ECO:0000256" key="4">
    <source>
        <dbReference type="ARBA" id="ARBA00022525"/>
    </source>
</evidence>
<sequence>MQIILLISSIIVIEIFWIGKADRSYETSEEFEDQLNYFGSVEILNSLLQDYASVENQWITPEYEQFDRKVINSLENLVAQAYENESYNDPVRQSSTTKVLTNFCGPGNWSINGEVTQNPYFRDIDLCCKKHDECPDYIVKKRDYERYPGLPFKPQLFTRLRCSCDAQFFSCLRDVATFFSYAVSWIYSKAQAFCFEHEYPVVKCTQSRNDGFISTTRCLEYLVDNSSPKSWQWFNIPHLSANLTCFPSVVNQY</sequence>
<evidence type="ECO:0000313" key="10">
    <source>
        <dbReference type="EnsemblMetazoa" id="AALFPA23_024605.P36673"/>
    </source>
</evidence>
<keyword evidence="8" id="KW-0732">Signal</keyword>
<dbReference type="PROSITE" id="PS00118">
    <property type="entry name" value="PA2_HIS"/>
    <property type="match status" value="1"/>
</dbReference>
<dbReference type="PANTHER" id="PTHR12253">
    <property type="entry name" value="RH14732P"/>
    <property type="match status" value="1"/>
</dbReference>
<reference evidence="11" key="1">
    <citation type="journal article" date="2015" name="Proc. Natl. Acad. Sci. U.S.A.">
        <title>Genome sequence of the Asian Tiger mosquito, Aedes albopictus, reveals insights into its biology, genetics, and evolution.</title>
        <authorList>
            <person name="Chen X.G."/>
            <person name="Jiang X."/>
            <person name="Gu J."/>
            <person name="Xu M."/>
            <person name="Wu Y."/>
            <person name="Deng Y."/>
            <person name="Zhang C."/>
            <person name="Bonizzoni M."/>
            <person name="Dermauw W."/>
            <person name="Vontas J."/>
            <person name="Armbruster P."/>
            <person name="Huang X."/>
            <person name="Yang Y."/>
            <person name="Zhang H."/>
            <person name="He W."/>
            <person name="Peng H."/>
            <person name="Liu Y."/>
            <person name="Wu K."/>
            <person name="Chen J."/>
            <person name="Lirakis M."/>
            <person name="Topalis P."/>
            <person name="Van Leeuwen T."/>
            <person name="Hall A.B."/>
            <person name="Jiang X."/>
            <person name="Thorpe C."/>
            <person name="Mueller R.L."/>
            <person name="Sun C."/>
            <person name="Waterhouse R.M."/>
            <person name="Yan G."/>
            <person name="Tu Z.J."/>
            <person name="Fang X."/>
            <person name="James A.A."/>
        </authorList>
    </citation>
    <scope>NUCLEOTIDE SEQUENCE [LARGE SCALE GENOMIC DNA]</scope>
    <source>
        <strain evidence="11">Foshan</strain>
    </source>
</reference>
<name>A0ABM2A5A3_AEDAL</name>
<dbReference type="Gene3D" id="1.20.90.10">
    <property type="entry name" value="Phospholipase A2 domain"/>
    <property type="match status" value="1"/>
</dbReference>
<keyword evidence="4" id="KW-0964">Secreted</keyword>
<evidence type="ECO:0000256" key="3">
    <source>
        <dbReference type="ARBA" id="ARBA00013278"/>
    </source>
</evidence>
<evidence type="ECO:0000313" key="11">
    <source>
        <dbReference type="Proteomes" id="UP000069940"/>
    </source>
</evidence>
<dbReference type="GeneID" id="115269384"/>
<evidence type="ECO:0000256" key="2">
    <source>
        <dbReference type="ARBA" id="ARBA00004613"/>
    </source>
</evidence>
<dbReference type="InterPro" id="IPR016090">
    <property type="entry name" value="PLA2-like_dom"/>
</dbReference>
<dbReference type="InterPro" id="IPR033113">
    <property type="entry name" value="PLA2_histidine"/>
</dbReference>
<reference evidence="10" key="2">
    <citation type="submission" date="2025-05" db="UniProtKB">
        <authorList>
            <consortium name="EnsemblMetazoa"/>
        </authorList>
    </citation>
    <scope>IDENTIFICATION</scope>
    <source>
        <strain evidence="10">Foshan</strain>
    </source>
</reference>
<dbReference type="EC" id="3.1.1.4" evidence="3"/>
<feature type="domain" description="Phospholipase A2-like central" evidence="9">
    <location>
        <begin position="101"/>
        <end position="197"/>
    </location>
</feature>
<dbReference type="RefSeq" id="XP_029733917.1">
    <property type="nucleotide sequence ID" value="XM_029878057.2"/>
</dbReference>
<dbReference type="InterPro" id="IPR036444">
    <property type="entry name" value="PLipase_A2_dom_sf"/>
</dbReference>
<dbReference type="Proteomes" id="UP000069940">
    <property type="component" value="Unassembled WGS sequence"/>
</dbReference>
<proteinExistence type="predicted"/>
<feature type="signal peptide" evidence="8">
    <location>
        <begin position="1"/>
        <end position="21"/>
    </location>
</feature>
<keyword evidence="11" id="KW-1185">Reference proteome</keyword>
<feature type="chain" id="PRO_5046376003" description="phospholipase A2" evidence="8">
    <location>
        <begin position="22"/>
        <end position="253"/>
    </location>
</feature>
<evidence type="ECO:0000256" key="7">
    <source>
        <dbReference type="ARBA" id="ARBA00029903"/>
    </source>
</evidence>
<keyword evidence="5" id="KW-0442">Lipid degradation</keyword>
<dbReference type="EnsemblMetazoa" id="AALFPA23_024605.R36673">
    <property type="protein sequence ID" value="AALFPA23_024605.P36673"/>
    <property type="gene ID" value="AALFPA23_024605"/>
</dbReference>
<comment type="subcellular location">
    <subcellularLocation>
        <location evidence="2">Secreted</location>
    </subcellularLocation>
</comment>
<dbReference type="Pfam" id="PF05826">
    <property type="entry name" value="Phospholip_A2_2"/>
    <property type="match status" value="1"/>
</dbReference>
<evidence type="ECO:0000256" key="6">
    <source>
        <dbReference type="ARBA" id="ARBA00023098"/>
    </source>
</evidence>
<evidence type="ECO:0000259" key="9">
    <source>
        <dbReference type="Pfam" id="PF05826"/>
    </source>
</evidence>
<accession>A0ABM2A5A3</accession>
<dbReference type="SUPFAM" id="SSF48619">
    <property type="entry name" value="Phospholipase A2, PLA2"/>
    <property type="match status" value="1"/>
</dbReference>
<keyword evidence="6" id="KW-0443">Lipid metabolism</keyword>
<evidence type="ECO:0000256" key="5">
    <source>
        <dbReference type="ARBA" id="ARBA00022963"/>
    </source>
</evidence>
<evidence type="ECO:0000256" key="8">
    <source>
        <dbReference type="SAM" id="SignalP"/>
    </source>
</evidence>
<organism evidence="10 11">
    <name type="scientific">Aedes albopictus</name>
    <name type="common">Asian tiger mosquito</name>
    <name type="synonym">Stegomyia albopicta</name>
    <dbReference type="NCBI Taxonomy" id="7160"/>
    <lineage>
        <taxon>Eukaryota</taxon>
        <taxon>Metazoa</taxon>
        <taxon>Ecdysozoa</taxon>
        <taxon>Arthropoda</taxon>
        <taxon>Hexapoda</taxon>
        <taxon>Insecta</taxon>
        <taxon>Pterygota</taxon>
        <taxon>Neoptera</taxon>
        <taxon>Endopterygota</taxon>
        <taxon>Diptera</taxon>
        <taxon>Nematocera</taxon>
        <taxon>Culicoidea</taxon>
        <taxon>Culicidae</taxon>
        <taxon>Culicinae</taxon>
        <taxon>Aedini</taxon>
        <taxon>Aedes</taxon>
        <taxon>Stegomyia</taxon>
    </lineage>
</organism>
<evidence type="ECO:0000256" key="1">
    <source>
        <dbReference type="ARBA" id="ARBA00001913"/>
    </source>
</evidence>